<name>A0ABQ8SZV8_PERAM</name>
<comment type="caution">
    <text evidence="1">The sequence shown here is derived from an EMBL/GenBank/DDBJ whole genome shotgun (WGS) entry which is preliminary data.</text>
</comment>
<evidence type="ECO:0000313" key="1">
    <source>
        <dbReference type="EMBL" id="KAJ4439764.1"/>
    </source>
</evidence>
<organism evidence="1 2">
    <name type="scientific">Periplaneta americana</name>
    <name type="common">American cockroach</name>
    <name type="synonym">Blatta americana</name>
    <dbReference type="NCBI Taxonomy" id="6978"/>
    <lineage>
        <taxon>Eukaryota</taxon>
        <taxon>Metazoa</taxon>
        <taxon>Ecdysozoa</taxon>
        <taxon>Arthropoda</taxon>
        <taxon>Hexapoda</taxon>
        <taxon>Insecta</taxon>
        <taxon>Pterygota</taxon>
        <taxon>Neoptera</taxon>
        <taxon>Polyneoptera</taxon>
        <taxon>Dictyoptera</taxon>
        <taxon>Blattodea</taxon>
        <taxon>Blattoidea</taxon>
        <taxon>Blattidae</taxon>
        <taxon>Blattinae</taxon>
        <taxon>Periplaneta</taxon>
    </lineage>
</organism>
<dbReference type="Proteomes" id="UP001148838">
    <property type="component" value="Unassembled WGS sequence"/>
</dbReference>
<protein>
    <submittedName>
        <fullName evidence="1">Uncharacterized protein</fullName>
    </submittedName>
</protein>
<dbReference type="EMBL" id="JAJSOF020000017">
    <property type="protein sequence ID" value="KAJ4439764.1"/>
    <property type="molecule type" value="Genomic_DNA"/>
</dbReference>
<keyword evidence="2" id="KW-1185">Reference proteome</keyword>
<sequence length="132" mass="14576">MSWHGACASGTSRVLSVASLHWLKMDVPIPAPAACEVRSVIKFLNAQGIAPIEIDRQLCQVYGPNVMSKQMKENTISLEKFIVTDINTFPIGIETFVKSWDRQRGADGCQTLVPILGGKLLRHKNTKIDPMV</sequence>
<evidence type="ECO:0000313" key="2">
    <source>
        <dbReference type="Proteomes" id="UP001148838"/>
    </source>
</evidence>
<accession>A0ABQ8SZV8</accession>
<reference evidence="1 2" key="1">
    <citation type="journal article" date="2022" name="Allergy">
        <title>Genome assembly and annotation of Periplaneta americana reveal a comprehensive cockroach allergen profile.</title>
        <authorList>
            <person name="Wang L."/>
            <person name="Xiong Q."/>
            <person name="Saelim N."/>
            <person name="Wang L."/>
            <person name="Nong W."/>
            <person name="Wan A.T."/>
            <person name="Shi M."/>
            <person name="Liu X."/>
            <person name="Cao Q."/>
            <person name="Hui J.H.L."/>
            <person name="Sookrung N."/>
            <person name="Leung T.F."/>
            <person name="Tungtrongchitr A."/>
            <person name="Tsui S.K.W."/>
        </authorList>
    </citation>
    <scope>NUCLEOTIDE SEQUENCE [LARGE SCALE GENOMIC DNA]</scope>
    <source>
        <strain evidence="1">PWHHKU_190912</strain>
    </source>
</reference>
<gene>
    <name evidence="1" type="ORF">ANN_07892</name>
</gene>
<proteinExistence type="predicted"/>